<organism evidence="3 4">
    <name type="scientific">Thalassolituus maritimus</name>
    <dbReference type="NCBI Taxonomy" id="484498"/>
    <lineage>
        <taxon>Bacteria</taxon>
        <taxon>Pseudomonadati</taxon>
        <taxon>Pseudomonadota</taxon>
        <taxon>Gammaproteobacteria</taxon>
        <taxon>Oceanospirillales</taxon>
        <taxon>Oceanospirillaceae</taxon>
        <taxon>Thalassolituus</taxon>
    </lineage>
</organism>
<feature type="domain" description="Thioesterase" evidence="2">
    <location>
        <begin position="44"/>
        <end position="121"/>
    </location>
</feature>
<dbReference type="Gene3D" id="3.10.129.10">
    <property type="entry name" value="Hotdog Thioesterase"/>
    <property type="match status" value="1"/>
</dbReference>
<protein>
    <submittedName>
        <fullName evidence="3">Uncharacterized domain 1-containing protein</fullName>
    </submittedName>
</protein>
<feature type="transmembrane region" description="Helical" evidence="1">
    <location>
        <begin position="58"/>
        <end position="81"/>
    </location>
</feature>
<proteinExistence type="predicted"/>
<dbReference type="InterPro" id="IPR006683">
    <property type="entry name" value="Thioestr_dom"/>
</dbReference>
<dbReference type="GO" id="GO:0016790">
    <property type="term" value="F:thiolester hydrolase activity"/>
    <property type="evidence" value="ECO:0007669"/>
    <property type="project" value="UniProtKB-ARBA"/>
</dbReference>
<name>A0A1N7NMP7_9GAMM</name>
<dbReference type="SUPFAM" id="SSF54637">
    <property type="entry name" value="Thioesterase/thiol ester dehydrase-isomerase"/>
    <property type="match status" value="1"/>
</dbReference>
<dbReference type="STRING" id="484498.SAMN05421686_107131"/>
<accession>A0A1N7NMP7</accession>
<keyword evidence="4" id="KW-1185">Reference proteome</keyword>
<dbReference type="InterPro" id="IPR029069">
    <property type="entry name" value="HotDog_dom_sf"/>
</dbReference>
<keyword evidence="1" id="KW-0472">Membrane</keyword>
<sequence>MASKAELEHFFATEFPQADFKIEVLGSRSATIRKRITEAHLRPGGTVSGPVLMEVADAALYVAILAELGLVAMAVTTSLNFNFLRKPASDRDIIAECTLMKVGKALVVGEVSMYSEGDQEPVAHAVGSYAIPPRK</sequence>
<keyword evidence="1" id="KW-0812">Transmembrane</keyword>
<dbReference type="Pfam" id="PF03061">
    <property type="entry name" value="4HBT"/>
    <property type="match status" value="1"/>
</dbReference>
<evidence type="ECO:0000259" key="2">
    <source>
        <dbReference type="Pfam" id="PF03061"/>
    </source>
</evidence>
<evidence type="ECO:0000256" key="1">
    <source>
        <dbReference type="SAM" id="Phobius"/>
    </source>
</evidence>
<reference evidence="4" key="1">
    <citation type="submission" date="2017-01" db="EMBL/GenBank/DDBJ databases">
        <authorList>
            <person name="Varghese N."/>
            <person name="Submissions S."/>
        </authorList>
    </citation>
    <scope>NUCLEOTIDE SEQUENCE [LARGE SCALE GENOMIC DNA]</scope>
    <source>
        <strain evidence="4">DSM 24913</strain>
    </source>
</reference>
<dbReference type="EMBL" id="FTOH01000007">
    <property type="protein sequence ID" value="SIS99557.1"/>
    <property type="molecule type" value="Genomic_DNA"/>
</dbReference>
<keyword evidence="1" id="KW-1133">Transmembrane helix</keyword>
<gene>
    <name evidence="3" type="ORF">SAMN05421686_107131</name>
</gene>
<evidence type="ECO:0000313" key="3">
    <source>
        <dbReference type="EMBL" id="SIS99557.1"/>
    </source>
</evidence>
<evidence type="ECO:0000313" key="4">
    <source>
        <dbReference type="Proteomes" id="UP000185639"/>
    </source>
</evidence>
<dbReference type="AlphaFoldDB" id="A0A1N7NMP7"/>
<dbReference type="CDD" id="cd03443">
    <property type="entry name" value="PaaI_thioesterase"/>
    <property type="match status" value="1"/>
</dbReference>
<dbReference type="RefSeq" id="WP_076516474.1">
    <property type="nucleotide sequence ID" value="NZ_FTOH01000007.1"/>
</dbReference>
<dbReference type="Proteomes" id="UP000185639">
    <property type="component" value="Unassembled WGS sequence"/>
</dbReference>
<dbReference type="OrthoDB" id="9805304at2"/>